<sequence length="107" mass="11371">MNGQNTTWWVLGGLAGIGTLAVWRSGRRAGVKARRGAREITRMTGNAVRTLVTAALIVAIQYAALLWVKNTTVTAIVLIVPGLLAGSAVARLLAVTEIVDFGGRHHR</sequence>
<comment type="caution">
    <text evidence="2">The sequence shown here is derived from an EMBL/GenBank/DDBJ whole genome shotgun (WGS) entry which is preliminary data.</text>
</comment>
<keyword evidence="1" id="KW-0812">Transmembrane</keyword>
<protein>
    <submittedName>
        <fullName evidence="2">Uncharacterized protein</fullName>
    </submittedName>
</protein>
<feature type="transmembrane region" description="Helical" evidence="1">
    <location>
        <begin position="47"/>
        <end position="67"/>
    </location>
</feature>
<name>A0A4Q7JAW8_9PSEU</name>
<organism evidence="2 3">
    <name type="scientific">Amycolatopsis suaedae</name>
    <dbReference type="NCBI Taxonomy" id="2510978"/>
    <lineage>
        <taxon>Bacteria</taxon>
        <taxon>Bacillati</taxon>
        <taxon>Actinomycetota</taxon>
        <taxon>Actinomycetes</taxon>
        <taxon>Pseudonocardiales</taxon>
        <taxon>Pseudonocardiaceae</taxon>
        <taxon>Amycolatopsis</taxon>
    </lineage>
</organism>
<accession>A0A4Q7JAW8</accession>
<reference evidence="2 3" key="1">
    <citation type="submission" date="2019-02" db="EMBL/GenBank/DDBJ databases">
        <title>Draft genome sequence of Amycolatopsis sp. 8-3EHSu isolated from roots of Suaeda maritima.</title>
        <authorList>
            <person name="Duangmal K."/>
            <person name="Chantavorakit T."/>
        </authorList>
    </citation>
    <scope>NUCLEOTIDE SEQUENCE [LARGE SCALE GENOMIC DNA]</scope>
    <source>
        <strain evidence="2 3">8-3EHSu</strain>
    </source>
</reference>
<proteinExistence type="predicted"/>
<dbReference type="AlphaFoldDB" id="A0A4Q7JAW8"/>
<gene>
    <name evidence="2" type="ORF">EWH70_09490</name>
</gene>
<dbReference type="Proteomes" id="UP000292003">
    <property type="component" value="Unassembled WGS sequence"/>
</dbReference>
<dbReference type="OrthoDB" id="3628606at2"/>
<keyword evidence="3" id="KW-1185">Reference proteome</keyword>
<dbReference type="EMBL" id="SFCC01000004">
    <property type="protein sequence ID" value="RZQ64208.1"/>
    <property type="molecule type" value="Genomic_DNA"/>
</dbReference>
<evidence type="ECO:0000256" key="1">
    <source>
        <dbReference type="SAM" id="Phobius"/>
    </source>
</evidence>
<feature type="transmembrane region" description="Helical" evidence="1">
    <location>
        <begin position="73"/>
        <end position="94"/>
    </location>
</feature>
<keyword evidence="1" id="KW-1133">Transmembrane helix</keyword>
<keyword evidence="1" id="KW-0472">Membrane</keyword>
<evidence type="ECO:0000313" key="2">
    <source>
        <dbReference type="EMBL" id="RZQ64208.1"/>
    </source>
</evidence>
<evidence type="ECO:0000313" key="3">
    <source>
        <dbReference type="Proteomes" id="UP000292003"/>
    </source>
</evidence>
<feature type="transmembrane region" description="Helical" evidence="1">
    <location>
        <begin position="6"/>
        <end position="26"/>
    </location>
</feature>
<dbReference type="RefSeq" id="WP_130474921.1">
    <property type="nucleotide sequence ID" value="NZ_SFCC01000004.1"/>
</dbReference>